<protein>
    <submittedName>
        <fullName evidence="6">Molecular chaperone DnaK</fullName>
    </submittedName>
</protein>
<feature type="domain" description="Zinc finger DksA/TraR C4-type" evidence="5">
    <location>
        <begin position="33"/>
        <end position="66"/>
    </location>
</feature>
<evidence type="ECO:0000256" key="1">
    <source>
        <dbReference type="ARBA" id="ARBA00022723"/>
    </source>
</evidence>
<accession>A0A445MWE5</accession>
<organism evidence="6">
    <name type="scientific">uncultured Desulfobacterium sp</name>
    <dbReference type="NCBI Taxonomy" id="201089"/>
    <lineage>
        <taxon>Bacteria</taxon>
        <taxon>Pseudomonadati</taxon>
        <taxon>Thermodesulfobacteriota</taxon>
        <taxon>Desulfobacteria</taxon>
        <taxon>Desulfobacterales</taxon>
        <taxon>Desulfobacteriaceae</taxon>
        <taxon>Desulfobacterium</taxon>
        <taxon>environmental samples</taxon>
    </lineage>
</organism>
<evidence type="ECO:0000259" key="5">
    <source>
        <dbReference type="Pfam" id="PF01258"/>
    </source>
</evidence>
<dbReference type="InterPro" id="IPR000962">
    <property type="entry name" value="Znf_DskA_TraR"/>
</dbReference>
<gene>
    <name evidence="6" type="ORF">PITCH_A1980003</name>
</gene>
<dbReference type="PROSITE" id="PS51128">
    <property type="entry name" value="ZF_DKSA_2"/>
    <property type="match status" value="1"/>
</dbReference>
<evidence type="ECO:0000256" key="4">
    <source>
        <dbReference type="PROSITE-ProRule" id="PRU00510"/>
    </source>
</evidence>
<dbReference type="Pfam" id="PF01258">
    <property type="entry name" value="zf-dskA_traR"/>
    <property type="match status" value="1"/>
</dbReference>
<dbReference type="PANTHER" id="PTHR38777">
    <property type="entry name" value="FELS-2 PROPHAGE PROTEIN"/>
    <property type="match status" value="1"/>
</dbReference>
<dbReference type="GO" id="GO:1900378">
    <property type="term" value="P:positive regulation of secondary metabolite biosynthetic process"/>
    <property type="evidence" value="ECO:0007669"/>
    <property type="project" value="TreeGrafter"/>
</dbReference>
<dbReference type="PANTHER" id="PTHR38777:SF1">
    <property type="entry name" value="DNAK SUPPRESSOR PROTEIN"/>
    <property type="match status" value="1"/>
</dbReference>
<name>A0A445MWE5_9BACT</name>
<dbReference type="InterPro" id="IPR012783">
    <property type="entry name" value="Znf_C4_TraR"/>
</dbReference>
<dbReference type="AlphaFoldDB" id="A0A445MWE5"/>
<evidence type="ECO:0000313" key="6">
    <source>
        <dbReference type="EMBL" id="SPD73800.1"/>
    </source>
</evidence>
<keyword evidence="3" id="KW-0862">Zinc</keyword>
<dbReference type="Gene3D" id="1.20.120.910">
    <property type="entry name" value="DksA, coiled-coil domain"/>
    <property type="match status" value="1"/>
</dbReference>
<keyword evidence="1" id="KW-0479">Metal-binding</keyword>
<reference evidence="6" key="1">
    <citation type="submission" date="2018-01" db="EMBL/GenBank/DDBJ databases">
        <authorList>
            <person name="Regsiter A."/>
            <person name="William W."/>
        </authorList>
    </citation>
    <scope>NUCLEOTIDE SEQUENCE</scope>
    <source>
        <strain evidence="6">TRIP AH-1</strain>
    </source>
</reference>
<dbReference type="PROSITE" id="PS01102">
    <property type="entry name" value="ZF_DKSA_1"/>
    <property type="match status" value="1"/>
</dbReference>
<dbReference type="NCBIfam" id="TIGR02419">
    <property type="entry name" value="C4_traR_proteo"/>
    <property type="match status" value="1"/>
</dbReference>
<sequence length="68" mass="7683">MMDDADQADIFAERYRKGYLAAQAERTPKGKSAEICEDCGAIIPLPRREAVPGCTRCLECQTEFEKER</sequence>
<keyword evidence="2" id="KW-0863">Zinc-finger</keyword>
<evidence type="ECO:0000256" key="2">
    <source>
        <dbReference type="ARBA" id="ARBA00022771"/>
    </source>
</evidence>
<dbReference type="SUPFAM" id="SSF57716">
    <property type="entry name" value="Glucocorticoid receptor-like (DNA-binding domain)"/>
    <property type="match status" value="1"/>
</dbReference>
<proteinExistence type="predicted"/>
<evidence type="ECO:0000256" key="3">
    <source>
        <dbReference type="ARBA" id="ARBA00022833"/>
    </source>
</evidence>
<dbReference type="InterPro" id="IPR020458">
    <property type="entry name" value="Znf_DskA_TraR_CS"/>
</dbReference>
<dbReference type="GO" id="GO:0008270">
    <property type="term" value="F:zinc ion binding"/>
    <property type="evidence" value="ECO:0007669"/>
    <property type="project" value="UniProtKB-KW"/>
</dbReference>
<dbReference type="EMBL" id="OJIN01000110">
    <property type="protein sequence ID" value="SPD73800.1"/>
    <property type="molecule type" value="Genomic_DNA"/>
</dbReference>
<feature type="zinc finger region" description="dksA C4-type" evidence="4">
    <location>
        <begin position="36"/>
        <end position="60"/>
    </location>
</feature>